<keyword evidence="4 6" id="KW-1133">Transmembrane helix</keyword>
<evidence type="ECO:0000256" key="4">
    <source>
        <dbReference type="ARBA" id="ARBA00022989"/>
    </source>
</evidence>
<dbReference type="InterPro" id="IPR005538">
    <property type="entry name" value="LrgA/CidA"/>
</dbReference>
<dbReference type="OrthoDB" id="3176438at2"/>
<feature type="transmembrane region" description="Helical" evidence="6">
    <location>
        <begin position="36"/>
        <end position="54"/>
    </location>
</feature>
<dbReference type="Pfam" id="PF03788">
    <property type="entry name" value="LrgA"/>
    <property type="match status" value="1"/>
</dbReference>
<feature type="transmembrane region" description="Helical" evidence="6">
    <location>
        <begin position="100"/>
        <end position="119"/>
    </location>
</feature>
<feature type="transmembrane region" description="Helical" evidence="6">
    <location>
        <begin position="12"/>
        <end position="30"/>
    </location>
</feature>
<comment type="subcellular location">
    <subcellularLocation>
        <location evidence="1">Cell membrane</location>
        <topology evidence="1">Multi-pass membrane protein</topology>
    </subcellularLocation>
</comment>
<dbReference type="PANTHER" id="PTHR33931">
    <property type="entry name" value="HOLIN-LIKE PROTEIN CIDA-RELATED"/>
    <property type="match status" value="1"/>
</dbReference>
<feature type="transmembrane region" description="Helical" evidence="6">
    <location>
        <begin position="66"/>
        <end position="88"/>
    </location>
</feature>
<name>A0A0F4LXJ2_9LACO</name>
<comment type="caution">
    <text evidence="7">The sequence shown here is derived from an EMBL/GenBank/DDBJ whole genome shotgun (WGS) entry which is preliminary data.</text>
</comment>
<dbReference type="EMBL" id="JXJQ01000001">
    <property type="protein sequence ID" value="KJY63335.1"/>
    <property type="molecule type" value="Genomic_DNA"/>
</dbReference>
<reference evidence="7 8" key="1">
    <citation type="submission" date="2015-01" db="EMBL/GenBank/DDBJ databases">
        <title>Comparative genomics of the lactic acid bacteria isolated from the honey bee gut.</title>
        <authorList>
            <person name="Ellegaard K.M."/>
            <person name="Tamarit D."/>
            <person name="Javelind E."/>
            <person name="Olofsson T."/>
            <person name="Andersson S.G."/>
            <person name="Vasquez A."/>
        </authorList>
    </citation>
    <scope>NUCLEOTIDE SEQUENCE [LARGE SCALE GENOMIC DNA]</scope>
    <source>
        <strain evidence="7 8">Bin4</strain>
    </source>
</reference>
<evidence type="ECO:0000256" key="1">
    <source>
        <dbReference type="ARBA" id="ARBA00004651"/>
    </source>
</evidence>
<keyword evidence="5 6" id="KW-0472">Membrane</keyword>
<evidence type="ECO:0000256" key="2">
    <source>
        <dbReference type="ARBA" id="ARBA00022475"/>
    </source>
</evidence>
<evidence type="ECO:0000256" key="5">
    <source>
        <dbReference type="ARBA" id="ARBA00023136"/>
    </source>
</evidence>
<dbReference type="PATRIC" id="fig|1218492.5.peg.125"/>
<dbReference type="STRING" id="1218492.JG30_00140"/>
<dbReference type="RefSeq" id="WP_046315100.1">
    <property type="nucleotide sequence ID" value="NZ_JAMBJK010000004.1"/>
</dbReference>
<evidence type="ECO:0000256" key="3">
    <source>
        <dbReference type="ARBA" id="ARBA00022692"/>
    </source>
</evidence>
<organism evidence="7 8">
    <name type="scientific">Bombilactobacillus mellifer</name>
    <dbReference type="NCBI Taxonomy" id="1218492"/>
    <lineage>
        <taxon>Bacteria</taxon>
        <taxon>Bacillati</taxon>
        <taxon>Bacillota</taxon>
        <taxon>Bacilli</taxon>
        <taxon>Lactobacillales</taxon>
        <taxon>Lactobacillaceae</taxon>
        <taxon>Bombilactobacillus</taxon>
    </lineage>
</organism>
<dbReference type="HOGENOM" id="CLU_113736_0_0_9"/>
<protein>
    <submittedName>
        <fullName evidence="7">Putative membrane protein</fullName>
    </submittedName>
</protein>
<dbReference type="Proteomes" id="UP000033558">
    <property type="component" value="Unassembled WGS sequence"/>
</dbReference>
<dbReference type="AlphaFoldDB" id="A0A0F4LXJ2"/>
<evidence type="ECO:0000313" key="7">
    <source>
        <dbReference type="EMBL" id="KJY63335.1"/>
    </source>
</evidence>
<keyword evidence="3 6" id="KW-0812">Transmembrane</keyword>
<dbReference type="GO" id="GO:0005886">
    <property type="term" value="C:plasma membrane"/>
    <property type="evidence" value="ECO:0007669"/>
    <property type="project" value="UniProtKB-SubCell"/>
</dbReference>
<evidence type="ECO:0000256" key="6">
    <source>
        <dbReference type="SAM" id="Phobius"/>
    </source>
</evidence>
<proteinExistence type="predicted"/>
<accession>A0A0F4LXJ2</accession>
<keyword evidence="8" id="KW-1185">Reference proteome</keyword>
<keyword evidence="2" id="KW-1003">Cell membrane</keyword>
<sequence>MKTPQTDKKSAPILFQMMIYAVILFVAQLISQTLPPAFPIPTPVIGLVLLYLLLTCRIIKIEWVDSLANTLIGLIAFLFVPSGISLTANLKIMQTEGLKLVFVIILSTIILLVVTAYTARALLWLKSKLQAPAKPVKSVTWKQQNGGLQ</sequence>
<dbReference type="PANTHER" id="PTHR33931:SF4">
    <property type="entry name" value="ANTIHOLIN-LIKE PROTEIN LRGA"/>
    <property type="match status" value="1"/>
</dbReference>
<evidence type="ECO:0000313" key="8">
    <source>
        <dbReference type="Proteomes" id="UP000033558"/>
    </source>
</evidence>
<gene>
    <name evidence="7" type="ORF">JG30_00140</name>
</gene>